<feature type="transmembrane region" description="Helical" evidence="8">
    <location>
        <begin position="1348"/>
        <end position="1369"/>
    </location>
</feature>
<dbReference type="SMART" id="SM00213">
    <property type="entry name" value="UBQ"/>
    <property type="match status" value="1"/>
</dbReference>
<sequence length="1484" mass="160968">MEEATFVKSHVAALSGLPTTYPNTFEPAPEDFSRKLPVVPIEIPPPPERKNAQPSASGQINVTVKSLKPALAFPLVVLPTDSIASIKEQLAQHSRAPPADAQRLLLKGKALADNKLLQEYDIGDGATINLLIKPGVEWTGIERPMATLSEKSPSHLRLPSQENIPSVVLSPIPDPEGRAPSPHALALDAPPPPISSSVRQSYHQTISNPAFWDKMQAFLSAEFSNREDADNAFEAFLIASKEQLTAGEIAKIRDATGNLDRQLGDRLDHVLRCTICYLQLPADVFGKLSPQGCRLPPMATQQPELSGIAPEGSRSVPSSPRDEKTPSFDEKKDNEKSLGVHDSDHGHTDSFGDEKLDPHEPFPIDPEHADEEYQLTLRALVVGWMLGAVVGASNIYLGLKTGFTFGPQLFGAIFGFAILKPLSKAFTLQFLPGWVWGGEFGPKENCTVQTAATSAGGMGIIFVSAVPAMYRMGLMSEFPDADVGRRVDALIALTVSAAFFGVFFAIPLRKYYILKEKLMFPTPTATAFTIRALHAGRTGAEAARKKSIGLASSFGVAFCFKVAAGYLPGIIWDWHIGWTFYRLGWTNMIELDNFGWWPEFTPAFFGAGMLSGMNASWSFFGGFVLAWGIIAPSLISTGGAVGKQRSPDDFPEVWSYQAMSFKTLDEYVHSPSPRYWLLWPGVLIMLVYSFAEMFMSSRAAFKSFGKLGPAIVNNIRRLRTRGDPNTIHHEEDNDPTLPEDRVPAWAWGTGLILSLIMSCALLATQFSLNVGEVILALVLGFIFSFIGVQSSGYTDINPVSTVAKASQLIFGGVTKGTGAELKPAQEINLVAGIIAAGSAAQACDMTGDLKTGHLLRAKPKNQFVAQVTGSIVSVFLGVGLFVLFTKASPCILYPPEDGICSYGAPSVAAWQAVATAVTADKLPIPPSSGYTAIGLSIAAVITVVIKHLWIPRKYWGYIPNWNAIGLAFVVPQTYYGTAMAAGATFNYLWERRNPRSFDMYMFPISAGMLAGEGLGGVLLALLSVAGVGADGVKYGTSVGCTSRTQHTNPAQGTAKGEQSWEVFLDSTDDPKHRKTARKWLIVFVLSTSSTCVTCASSVAAMARPGIQREFGVSSPVAILGISLFVEGLGIGPLLLGPLSEFFGRRHIYWVSFLFFVLLNLPVAFAPNIVVYLIFRFLTGFSGAAFLSVAGGSVADLFSNDKVASPMALYTISPFIGPVLGPAFSGFINQNTTWRWTFYTMIIWATVQLVELYLLVPETYEPVLRVKKARMLRKTTGDDRWWAPLEKSNKSIIRTIIASCYKPFEILAFEPMALLLDIWCALLLGILYLCFTAFPTIFGTNHGFNTQSVGLSFIGIGIGMIFALASQPFWNRLQARYNERHQGAPPPETRLFIAFTTPRSVHWVVPIIASIPFGTGTVYVFTSVFTFLVVAYRPYAASAMAGNSFLRSAFAAAFPLISGPMYNRLGTVGATALLAGLTVLMAPLP</sequence>
<dbReference type="InterPro" id="IPR004813">
    <property type="entry name" value="OPT"/>
</dbReference>
<feature type="transmembrane region" description="Helical" evidence="8">
    <location>
        <begin position="518"/>
        <end position="536"/>
    </location>
</feature>
<feature type="transmembrane region" description="Helical" evidence="8">
    <location>
        <begin position="961"/>
        <end position="988"/>
    </location>
</feature>
<dbReference type="InterPro" id="IPR011701">
    <property type="entry name" value="MFS"/>
</dbReference>
<keyword evidence="4 8" id="KW-0812">Transmembrane</keyword>
<dbReference type="GO" id="GO:0005886">
    <property type="term" value="C:plasma membrane"/>
    <property type="evidence" value="ECO:0007669"/>
    <property type="project" value="TreeGrafter"/>
</dbReference>
<keyword evidence="6 8" id="KW-0472">Membrane</keyword>
<dbReference type="EMBL" id="CP059661">
    <property type="protein sequence ID" value="QRW19588.1"/>
    <property type="molecule type" value="Genomic_DNA"/>
</dbReference>
<feature type="transmembrane region" description="Helical" evidence="8">
    <location>
        <begin position="744"/>
        <end position="763"/>
    </location>
</feature>
<evidence type="ECO:0000313" key="11">
    <source>
        <dbReference type="EMBL" id="QRW19588.1"/>
    </source>
</evidence>
<evidence type="ECO:0000259" key="10">
    <source>
        <dbReference type="PROSITE" id="PS50850"/>
    </source>
</evidence>
<dbReference type="RefSeq" id="XP_043179825.1">
    <property type="nucleotide sequence ID" value="XM_043320813.1"/>
</dbReference>
<dbReference type="SUPFAM" id="SSF54236">
    <property type="entry name" value="Ubiquitin-like"/>
    <property type="match status" value="1"/>
</dbReference>
<evidence type="ECO:0000256" key="8">
    <source>
        <dbReference type="SAM" id="Phobius"/>
    </source>
</evidence>
<dbReference type="Pfam" id="PF03169">
    <property type="entry name" value="OPT"/>
    <property type="match status" value="1"/>
</dbReference>
<dbReference type="GO" id="GO:0042908">
    <property type="term" value="P:xenobiotic transport"/>
    <property type="evidence" value="ECO:0007669"/>
    <property type="project" value="UniProtKB-ARBA"/>
</dbReference>
<comment type="similarity">
    <text evidence="2">Belongs to the oligopeptide OPT transporter family.</text>
</comment>
<feature type="transmembrane region" description="Helical" evidence="8">
    <location>
        <begin position="930"/>
        <end position="949"/>
    </location>
</feature>
<keyword evidence="3" id="KW-0813">Transport</keyword>
<dbReference type="PROSITE" id="PS50053">
    <property type="entry name" value="UBIQUITIN_2"/>
    <property type="match status" value="1"/>
</dbReference>
<dbReference type="InterPro" id="IPR005829">
    <property type="entry name" value="Sugar_transporter_CS"/>
</dbReference>
<dbReference type="InterPro" id="IPR000626">
    <property type="entry name" value="Ubiquitin-like_dom"/>
</dbReference>
<feature type="transmembrane region" description="Helical" evidence="8">
    <location>
        <begin position="770"/>
        <end position="788"/>
    </location>
</feature>
<dbReference type="InterPro" id="IPR036259">
    <property type="entry name" value="MFS_trans_sf"/>
</dbReference>
<feature type="transmembrane region" description="Helical" evidence="8">
    <location>
        <begin position="1235"/>
        <end position="1255"/>
    </location>
</feature>
<feature type="transmembrane region" description="Helical" evidence="8">
    <location>
        <begin position="1079"/>
        <end position="1102"/>
    </location>
</feature>
<feature type="region of interest" description="Disordered" evidence="7">
    <location>
        <begin position="169"/>
        <end position="200"/>
    </location>
</feature>
<dbReference type="GO" id="GO:0140115">
    <property type="term" value="P:export across plasma membrane"/>
    <property type="evidence" value="ECO:0007669"/>
    <property type="project" value="UniProtKB-ARBA"/>
</dbReference>
<feature type="transmembrane region" description="Helical" evidence="8">
    <location>
        <begin position="1114"/>
        <end position="1135"/>
    </location>
</feature>
<reference evidence="11" key="1">
    <citation type="submission" date="2020-05" db="EMBL/GenBank/DDBJ databases">
        <title>Evolutionary and genomic comparisons of hybrid uninucleate and nonhybrid Rhizoctonia fungi.</title>
        <authorList>
            <person name="Li C."/>
            <person name="Chen X."/>
        </authorList>
    </citation>
    <scope>NUCLEOTIDE SEQUENCE</scope>
    <source>
        <strain evidence="11">AG-1 IA</strain>
    </source>
</reference>
<feature type="transmembrane region" description="Helical" evidence="8">
    <location>
        <begin position="863"/>
        <end position="884"/>
    </location>
</feature>
<evidence type="ECO:0000256" key="4">
    <source>
        <dbReference type="ARBA" id="ARBA00022692"/>
    </source>
</evidence>
<dbReference type="FunFam" id="1.20.1250.20:FF:000082">
    <property type="entry name" value="MFS multidrug transporter, putative"/>
    <property type="match status" value="1"/>
</dbReference>
<feature type="transmembrane region" description="Helical" evidence="8">
    <location>
        <begin position="490"/>
        <end position="506"/>
    </location>
</feature>
<feature type="domain" description="Major facilitator superfamily (MFS) profile" evidence="10">
    <location>
        <begin position="1081"/>
        <end position="1484"/>
    </location>
</feature>
<evidence type="ECO:0000313" key="12">
    <source>
        <dbReference type="Proteomes" id="UP000650533"/>
    </source>
</evidence>
<feature type="transmembrane region" description="Helical" evidence="8">
    <location>
        <begin position="676"/>
        <end position="695"/>
    </location>
</feature>
<feature type="region of interest" description="Disordered" evidence="7">
    <location>
        <begin position="296"/>
        <end position="366"/>
    </location>
</feature>
<feature type="transmembrane region" description="Helical" evidence="8">
    <location>
        <begin position="615"/>
        <end position="635"/>
    </location>
</feature>
<dbReference type="Gene3D" id="1.20.1250.20">
    <property type="entry name" value="MFS general substrate transporter like domains"/>
    <property type="match status" value="1"/>
</dbReference>
<dbReference type="KEGG" id="rsx:RhiXN_00994"/>
<feature type="transmembrane region" description="Helical" evidence="8">
    <location>
        <begin position="409"/>
        <end position="431"/>
    </location>
</feature>
<name>A0A8H8SWU8_9AGAM</name>
<dbReference type="InterPro" id="IPR029071">
    <property type="entry name" value="Ubiquitin-like_domsf"/>
</dbReference>
<dbReference type="Pfam" id="PF00240">
    <property type="entry name" value="ubiquitin"/>
    <property type="match status" value="1"/>
</dbReference>
<feature type="domain" description="Ubiquitin-like" evidence="9">
    <location>
        <begin position="60"/>
        <end position="133"/>
    </location>
</feature>
<dbReference type="NCBIfam" id="TIGR00728">
    <property type="entry name" value="OPT_sfam"/>
    <property type="match status" value="1"/>
</dbReference>
<evidence type="ECO:0000256" key="3">
    <source>
        <dbReference type="ARBA" id="ARBA00022448"/>
    </source>
</evidence>
<dbReference type="Gene3D" id="3.10.20.90">
    <property type="entry name" value="Phosphatidylinositol 3-kinase Catalytic Subunit, Chain A, domain 1"/>
    <property type="match status" value="1"/>
</dbReference>
<gene>
    <name evidence="11" type="ORF">RhiXN_00994</name>
</gene>
<evidence type="ECO:0000259" key="9">
    <source>
        <dbReference type="PROSITE" id="PS50053"/>
    </source>
</evidence>
<organism evidence="11 12">
    <name type="scientific">Rhizoctonia solani</name>
    <dbReference type="NCBI Taxonomy" id="456999"/>
    <lineage>
        <taxon>Eukaryota</taxon>
        <taxon>Fungi</taxon>
        <taxon>Dikarya</taxon>
        <taxon>Basidiomycota</taxon>
        <taxon>Agaricomycotina</taxon>
        <taxon>Agaricomycetes</taxon>
        <taxon>Cantharellales</taxon>
        <taxon>Ceratobasidiaceae</taxon>
        <taxon>Rhizoctonia</taxon>
    </lineage>
</organism>
<feature type="compositionally biased region" description="Low complexity" evidence="7">
    <location>
        <begin position="179"/>
        <end position="188"/>
    </location>
</feature>
<feature type="transmembrane region" description="Helical" evidence="8">
    <location>
        <begin position="375"/>
        <end position="397"/>
    </location>
</feature>
<evidence type="ECO:0000256" key="7">
    <source>
        <dbReference type="SAM" id="MobiDB-lite"/>
    </source>
</evidence>
<feature type="transmembrane region" description="Helical" evidence="8">
    <location>
        <begin position="1406"/>
        <end position="1431"/>
    </location>
</feature>
<feature type="compositionally biased region" description="Basic and acidic residues" evidence="7">
    <location>
        <begin position="320"/>
        <end position="366"/>
    </location>
</feature>
<dbReference type="GeneID" id="67023276"/>
<proteinExistence type="inferred from homology"/>
<feature type="transmembrane region" description="Helical" evidence="8">
    <location>
        <begin position="548"/>
        <end position="572"/>
    </location>
</feature>
<dbReference type="InterPro" id="IPR020846">
    <property type="entry name" value="MFS_dom"/>
</dbReference>
<feature type="transmembrane region" description="Helical" evidence="8">
    <location>
        <begin position="1147"/>
        <end position="1165"/>
    </location>
</feature>
<feature type="transmembrane region" description="Helical" evidence="8">
    <location>
        <begin position="1000"/>
        <end position="1025"/>
    </location>
</feature>
<protein>
    <submittedName>
        <fullName evidence="11">OPT oligopeptide transporter protein</fullName>
    </submittedName>
</protein>
<evidence type="ECO:0000256" key="5">
    <source>
        <dbReference type="ARBA" id="ARBA00022989"/>
    </source>
</evidence>
<dbReference type="GO" id="GO:0035673">
    <property type="term" value="F:oligopeptide transmembrane transporter activity"/>
    <property type="evidence" value="ECO:0007669"/>
    <property type="project" value="InterPro"/>
</dbReference>
<keyword evidence="5 8" id="KW-1133">Transmembrane helix</keyword>
<evidence type="ECO:0000256" key="2">
    <source>
        <dbReference type="ARBA" id="ARBA00008807"/>
    </source>
</evidence>
<accession>A0A8H8SWU8</accession>
<comment type="subcellular location">
    <subcellularLocation>
        <location evidence="1">Membrane</location>
        <topology evidence="1">Multi-pass membrane protein</topology>
    </subcellularLocation>
</comment>
<dbReference type="CDD" id="cd17323">
    <property type="entry name" value="MFS_Tpo1_MDR_like"/>
    <property type="match status" value="1"/>
</dbReference>
<feature type="transmembrane region" description="Helical" evidence="8">
    <location>
        <begin position="1311"/>
        <end position="1336"/>
    </location>
</feature>
<feature type="transmembrane region" description="Helical" evidence="8">
    <location>
        <begin position="1467"/>
        <end position="1483"/>
    </location>
</feature>
<evidence type="ECO:0000256" key="1">
    <source>
        <dbReference type="ARBA" id="ARBA00004141"/>
    </source>
</evidence>
<dbReference type="PANTHER" id="PTHR23502">
    <property type="entry name" value="MAJOR FACILITATOR SUPERFAMILY"/>
    <property type="match status" value="1"/>
</dbReference>
<evidence type="ECO:0000256" key="6">
    <source>
        <dbReference type="ARBA" id="ARBA00023136"/>
    </source>
</evidence>
<dbReference type="PROSITE" id="PS50850">
    <property type="entry name" value="MFS"/>
    <property type="match status" value="1"/>
</dbReference>
<dbReference type="SUPFAM" id="SSF103473">
    <property type="entry name" value="MFS general substrate transporter"/>
    <property type="match status" value="1"/>
</dbReference>
<dbReference type="PANTHER" id="PTHR23502:SF7">
    <property type="entry name" value="DRUG_PROTON ANTIPORTER YHK8-RELATED"/>
    <property type="match status" value="1"/>
</dbReference>
<dbReference type="Pfam" id="PF07690">
    <property type="entry name" value="MFS_1"/>
    <property type="match status" value="1"/>
</dbReference>
<dbReference type="Proteomes" id="UP000650533">
    <property type="component" value="Chromosome 4"/>
</dbReference>
<feature type="transmembrane region" description="Helical" evidence="8">
    <location>
        <begin position="451"/>
        <end position="470"/>
    </location>
</feature>
<dbReference type="PROSITE" id="PS00216">
    <property type="entry name" value="SUGAR_TRANSPORT_1"/>
    <property type="match status" value="1"/>
</dbReference>
<feature type="transmembrane region" description="Helical" evidence="8">
    <location>
        <begin position="1206"/>
        <end position="1228"/>
    </location>
</feature>